<name>A0ABQ7PCX0_9HYPO</name>
<proteinExistence type="predicted"/>
<gene>
    <name evidence="3" type="ORF">E4U57_000487</name>
</gene>
<accession>A0ABQ7PCX0</accession>
<dbReference type="Gene3D" id="1.10.150.130">
    <property type="match status" value="1"/>
</dbReference>
<keyword evidence="4" id="KW-1185">Reference proteome</keyword>
<organism evidence="3 4">
    <name type="scientific">Claviceps arundinis</name>
    <dbReference type="NCBI Taxonomy" id="1623583"/>
    <lineage>
        <taxon>Eukaryota</taxon>
        <taxon>Fungi</taxon>
        <taxon>Dikarya</taxon>
        <taxon>Ascomycota</taxon>
        <taxon>Pezizomycotina</taxon>
        <taxon>Sordariomycetes</taxon>
        <taxon>Hypocreomycetidae</taxon>
        <taxon>Hypocreales</taxon>
        <taxon>Clavicipitaceae</taxon>
        <taxon>Claviceps</taxon>
    </lineage>
</organism>
<feature type="region of interest" description="Disordered" evidence="2">
    <location>
        <begin position="1"/>
        <end position="65"/>
    </location>
</feature>
<dbReference type="InterPro" id="IPR010998">
    <property type="entry name" value="Integrase_recombinase_N"/>
</dbReference>
<evidence type="ECO:0000256" key="1">
    <source>
        <dbReference type="ARBA" id="ARBA00023125"/>
    </source>
</evidence>
<dbReference type="EMBL" id="SRPR01000112">
    <property type="protein sequence ID" value="KAG5959787.1"/>
    <property type="molecule type" value="Genomic_DNA"/>
</dbReference>
<sequence>MPADLRGHGDRDESNRDESNRDESNRDESNRDESNRDESNRDEAPLEPPRGSSPDDSGTFLDPLSVIPPANFVKRISSMGYDMYIYRLFWNALKPSTRKTYSAATRSYETFCEHHRRTPYPVVVVLSVHAATDPVDEHDSLNRISFV</sequence>
<comment type="caution">
    <text evidence="3">The sequence shown here is derived from an EMBL/GenBank/DDBJ whole genome shotgun (WGS) entry which is preliminary data.</text>
</comment>
<evidence type="ECO:0000313" key="4">
    <source>
        <dbReference type="Proteomes" id="UP000742024"/>
    </source>
</evidence>
<dbReference type="Proteomes" id="UP000742024">
    <property type="component" value="Unassembled WGS sequence"/>
</dbReference>
<keyword evidence="1" id="KW-0238">DNA-binding</keyword>
<protein>
    <submittedName>
        <fullName evidence="3">Uncharacterized protein</fullName>
    </submittedName>
</protein>
<feature type="compositionally biased region" description="Basic and acidic residues" evidence="2">
    <location>
        <begin position="1"/>
        <end position="44"/>
    </location>
</feature>
<evidence type="ECO:0000313" key="3">
    <source>
        <dbReference type="EMBL" id="KAG5959787.1"/>
    </source>
</evidence>
<reference evidence="3 4" key="1">
    <citation type="journal article" date="2020" name="bioRxiv">
        <title>Whole genome comparisons of ergot fungi reveals the divergence and evolution of species within the genus Claviceps are the result of varying mechanisms driving genome evolution and host range expansion.</title>
        <authorList>
            <person name="Wyka S.A."/>
            <person name="Mondo S.J."/>
            <person name="Liu M."/>
            <person name="Dettman J."/>
            <person name="Nalam V."/>
            <person name="Broders K.D."/>
        </authorList>
    </citation>
    <scope>NUCLEOTIDE SEQUENCE [LARGE SCALE GENOMIC DNA]</scope>
    <source>
        <strain evidence="3 4">LM583</strain>
    </source>
</reference>
<evidence type="ECO:0000256" key="2">
    <source>
        <dbReference type="SAM" id="MobiDB-lite"/>
    </source>
</evidence>